<name>A0ABR1YD53_9PEZI</name>
<evidence type="ECO:0000313" key="3">
    <source>
        <dbReference type="Proteomes" id="UP001492380"/>
    </source>
</evidence>
<organism evidence="2 3">
    <name type="scientific">Phyllosticta capitalensis</name>
    <dbReference type="NCBI Taxonomy" id="121624"/>
    <lineage>
        <taxon>Eukaryota</taxon>
        <taxon>Fungi</taxon>
        <taxon>Dikarya</taxon>
        <taxon>Ascomycota</taxon>
        <taxon>Pezizomycotina</taxon>
        <taxon>Dothideomycetes</taxon>
        <taxon>Dothideomycetes incertae sedis</taxon>
        <taxon>Botryosphaeriales</taxon>
        <taxon>Phyllostictaceae</taxon>
        <taxon>Phyllosticta</taxon>
    </lineage>
</organism>
<dbReference type="EMBL" id="JBBWRZ010000011">
    <property type="protein sequence ID" value="KAK8225994.1"/>
    <property type="molecule type" value="Genomic_DNA"/>
</dbReference>
<evidence type="ECO:0000256" key="1">
    <source>
        <dbReference type="SAM" id="MobiDB-lite"/>
    </source>
</evidence>
<dbReference type="Proteomes" id="UP001492380">
    <property type="component" value="Unassembled WGS sequence"/>
</dbReference>
<accession>A0ABR1YD53</accession>
<gene>
    <name evidence="2" type="ORF">HDK90DRAFT_72324</name>
</gene>
<feature type="compositionally biased region" description="Low complexity" evidence="1">
    <location>
        <begin position="271"/>
        <end position="284"/>
    </location>
</feature>
<reference evidence="2 3" key="1">
    <citation type="submission" date="2024-04" db="EMBL/GenBank/DDBJ databases">
        <title>Phyllosticta paracitricarpa is synonymous to the EU quarantine fungus P. citricarpa based on phylogenomic analyses.</title>
        <authorList>
            <consortium name="Lawrence Berkeley National Laboratory"/>
            <person name="Van Ingen-Buijs V.A."/>
            <person name="Van Westerhoven A.C."/>
            <person name="Haridas S."/>
            <person name="Skiadas P."/>
            <person name="Martin F."/>
            <person name="Groenewald J.Z."/>
            <person name="Crous P.W."/>
            <person name="Seidl M.F."/>
        </authorList>
    </citation>
    <scope>NUCLEOTIDE SEQUENCE [LARGE SCALE GENOMIC DNA]</scope>
    <source>
        <strain evidence="2 3">CBS 123374</strain>
    </source>
</reference>
<protein>
    <submittedName>
        <fullName evidence="2">Uncharacterized protein</fullName>
    </submittedName>
</protein>
<proteinExistence type="predicted"/>
<evidence type="ECO:0000313" key="2">
    <source>
        <dbReference type="EMBL" id="KAK8225994.1"/>
    </source>
</evidence>
<keyword evidence="3" id="KW-1185">Reference proteome</keyword>
<feature type="region of interest" description="Disordered" evidence="1">
    <location>
        <begin position="245"/>
        <end position="316"/>
    </location>
</feature>
<sequence>MQTTIAGRTKHPKACLLTPTSSLVVAASARGHDTSEQEQHRGHSCRILRTPTPMTSRSFWTQPATIITAWTSRRSSPPPCSPSAPLRHPIGHHSRSLLPSWRLVYAWARHTITMPQQAAEETSTPPRLWCQSGLQHTASVQIIKSRRGLQRAFTHSCTALELTFLSIAAHSSCDAAQTADKLPSKSSHARLIYGFANLIALQHVSYRRRVQHLACQTAIPPCCASPTQHHATTVTTSCPFTTRTFSPRQQPLYPPKPIALSTCPMRKRNSSSRPRTPSPATSHPCASFNPHPQIDSRSTSAVTLRGRRRVRSPTTYPTGVVQRIHHLASLDPSARSGAI</sequence>
<comment type="caution">
    <text evidence="2">The sequence shown here is derived from an EMBL/GenBank/DDBJ whole genome shotgun (WGS) entry which is preliminary data.</text>
</comment>